<dbReference type="PANTHER" id="PTHR38033:SF1">
    <property type="entry name" value="DOTU FAMILY TYPE IV_VI SECRETION SYSTEM PROTEIN"/>
    <property type="match status" value="1"/>
</dbReference>
<dbReference type="EMBL" id="CP055538">
    <property type="protein sequence ID" value="QLO13516.1"/>
    <property type="molecule type" value="Genomic_DNA"/>
</dbReference>
<proteinExistence type="predicted"/>
<sequence>MTFNVDECLAEIWLQTVRLRQGEQFAPGEGRRLWQTCADNVTRVREVMRTAGLTEENMLHITYACCALLDEAVKSREVQDDASLVWYQSPLQTHYFNTLDAGEALYERMRGVLREPAPEPTVLTCFHRVLMLGFLGGLSPDAPTRTTLLNELTSRIPAFQFHESQPVLNTLPARSSLGLWLRDGRIRLILGLFAVGLLWWGLDCWLDSLLASFAA</sequence>
<protein>
    <submittedName>
        <fullName evidence="1">DotU family type IV/VI secretion system protein</fullName>
    </submittedName>
</protein>
<dbReference type="RefSeq" id="WP_181219381.1">
    <property type="nucleotide sequence ID" value="NZ_CP055538.1"/>
</dbReference>
<dbReference type="InterPro" id="IPR017732">
    <property type="entry name" value="T4/T6SS_DotU"/>
</dbReference>
<dbReference type="InterPro" id="IPR038522">
    <property type="entry name" value="T4/T6SS_DotU_sf"/>
</dbReference>
<dbReference type="PANTHER" id="PTHR38033">
    <property type="entry name" value="MEMBRANE PROTEIN-RELATED"/>
    <property type="match status" value="1"/>
</dbReference>
<dbReference type="Gene3D" id="1.25.40.590">
    <property type="entry name" value="Type IV / VI secretion system, DotU"/>
    <property type="match status" value="1"/>
</dbReference>
<dbReference type="NCBIfam" id="NF038239">
    <property type="entry name" value="T6SS_TssL_short"/>
    <property type="match status" value="1"/>
</dbReference>
<dbReference type="Pfam" id="PF09850">
    <property type="entry name" value="DotU"/>
    <property type="match status" value="1"/>
</dbReference>
<accession>A0AAE7GS33</accession>
<reference evidence="2" key="1">
    <citation type="submission" date="2020-06" db="EMBL/GenBank/DDBJ databases">
        <title>REHAB project genomes.</title>
        <authorList>
            <person name="Shaw L.P."/>
        </authorList>
    </citation>
    <scope>NUCLEOTIDE SEQUENCE [LARGE SCALE GENOMIC DNA]</scope>
    <source>
        <strain evidence="2">RHBSTW-00398</strain>
    </source>
</reference>
<gene>
    <name evidence="1" type="ORF">HV183_08685</name>
</gene>
<evidence type="ECO:0000313" key="1">
    <source>
        <dbReference type="EMBL" id="QLO13516.1"/>
    </source>
</evidence>
<dbReference type="AlphaFoldDB" id="A0AAE7GS33"/>
<evidence type="ECO:0000313" key="2">
    <source>
        <dbReference type="Proteomes" id="UP000510650"/>
    </source>
</evidence>
<dbReference type="Proteomes" id="UP000510650">
    <property type="component" value="Chromosome"/>
</dbReference>
<dbReference type="NCBIfam" id="TIGR03349">
    <property type="entry name" value="IV_VI_DotU"/>
    <property type="match status" value="1"/>
</dbReference>
<organism evidence="1 2">
    <name type="scientific">Citrobacter freundii</name>
    <dbReference type="NCBI Taxonomy" id="546"/>
    <lineage>
        <taxon>Bacteria</taxon>
        <taxon>Pseudomonadati</taxon>
        <taxon>Pseudomonadota</taxon>
        <taxon>Gammaproteobacteria</taxon>
        <taxon>Enterobacterales</taxon>
        <taxon>Enterobacteriaceae</taxon>
        <taxon>Citrobacter</taxon>
        <taxon>Citrobacter freundii complex</taxon>
    </lineage>
</organism>
<name>A0AAE7GS33_CITFR</name>